<dbReference type="Proteomes" id="UP000054805">
    <property type="component" value="Unassembled WGS sequence"/>
</dbReference>
<sequence length="36" mass="4210">MIRSNCYLDNFFILAKDIDITIFLISEEIGCQEQRG</sequence>
<evidence type="ECO:0000313" key="1">
    <source>
        <dbReference type="EMBL" id="KRY95770.1"/>
    </source>
</evidence>
<proteinExistence type="predicted"/>
<protein>
    <submittedName>
        <fullName evidence="1">Uncharacterized protein</fullName>
    </submittedName>
</protein>
<reference evidence="3 4" key="1">
    <citation type="submission" date="2015-01" db="EMBL/GenBank/DDBJ databases">
        <title>Evolution of Trichinella species and genotypes.</title>
        <authorList>
            <person name="Korhonen P.K."/>
            <person name="Edoardo P."/>
            <person name="Giuseppe L.R."/>
            <person name="Gasser R.B."/>
        </authorList>
    </citation>
    <scope>NUCLEOTIDE SEQUENCE [LARGE SCALE GENOMIC DNA]</scope>
    <source>
        <strain evidence="2">ISS176</strain>
        <strain evidence="1">ISS588</strain>
    </source>
</reference>
<name>A0A0V1GBY3_TRIPS</name>
<keyword evidence="3" id="KW-1185">Reference proteome</keyword>
<gene>
    <name evidence="1" type="ORF">T4B_3676</name>
    <name evidence="2" type="ORF">T4C_12489</name>
</gene>
<accession>A0A0V1GBY3</accession>
<organism evidence="1 3">
    <name type="scientific">Trichinella pseudospiralis</name>
    <name type="common">Parasitic roundworm</name>
    <dbReference type="NCBI Taxonomy" id="6337"/>
    <lineage>
        <taxon>Eukaryota</taxon>
        <taxon>Metazoa</taxon>
        <taxon>Ecdysozoa</taxon>
        <taxon>Nematoda</taxon>
        <taxon>Enoplea</taxon>
        <taxon>Dorylaimia</taxon>
        <taxon>Trichinellida</taxon>
        <taxon>Trichinellidae</taxon>
        <taxon>Trichinella</taxon>
    </lineage>
</organism>
<dbReference type="EMBL" id="JYDV01002890">
    <property type="protein sequence ID" value="KRY97125.1"/>
    <property type="molecule type" value="Genomic_DNA"/>
</dbReference>
<evidence type="ECO:0000313" key="3">
    <source>
        <dbReference type="Proteomes" id="UP000054805"/>
    </source>
</evidence>
<evidence type="ECO:0000313" key="4">
    <source>
        <dbReference type="Proteomes" id="UP000054826"/>
    </source>
</evidence>
<evidence type="ECO:0000313" key="2">
    <source>
        <dbReference type="EMBL" id="KRY97125.1"/>
    </source>
</evidence>
<dbReference type="Proteomes" id="UP000054826">
    <property type="component" value="Unassembled WGS sequence"/>
</dbReference>
<comment type="caution">
    <text evidence="1">The sequence shown here is derived from an EMBL/GenBank/DDBJ whole genome shotgun (WGS) entry which is preliminary data.</text>
</comment>
<dbReference type="AlphaFoldDB" id="A0A0V1GBY3"/>
<dbReference type="EMBL" id="JYDS01003823">
    <property type="protein sequence ID" value="KRY95770.1"/>
    <property type="molecule type" value="Genomic_DNA"/>
</dbReference>